<dbReference type="Proteomes" id="UP000549765">
    <property type="component" value="Unassembled WGS sequence"/>
</dbReference>
<sequence length="237" mass="25648">MKPVIVALDFDNKAAAFACVEQLANYENVFVKIGMEMFYAYGPEFVKELKQLNVKIFLDVKMYDIPNTVEHAAFQIGKLGVDIVTVHAAGGPAMIEAAKRGLQAGAAEIGKVTPMLLAITQLTSFSEADVQYTQGISMSLQDSVIHLARIAAASGADGVVASAFEAQLIHDNVKPEFKVITPGIRLAGDDASDQKRVVTPKRAAEFSSDGIVVGRSITQAHDMRQAYQQVLTEFEEK</sequence>
<keyword evidence="4 9" id="KW-0210">Decarboxylase</keyword>
<dbReference type="NCBIfam" id="NF001273">
    <property type="entry name" value="PRK00230.1"/>
    <property type="match status" value="1"/>
</dbReference>
<dbReference type="GO" id="GO:0005829">
    <property type="term" value="C:cytosol"/>
    <property type="evidence" value="ECO:0007669"/>
    <property type="project" value="TreeGrafter"/>
</dbReference>
<organism evidence="14 15">
    <name type="scientific">Periweissella fabalis</name>
    <dbReference type="NCBI Taxonomy" id="1070421"/>
    <lineage>
        <taxon>Bacteria</taxon>
        <taxon>Bacillati</taxon>
        <taxon>Bacillota</taxon>
        <taxon>Bacilli</taxon>
        <taxon>Lactobacillales</taxon>
        <taxon>Lactobacillaceae</taxon>
        <taxon>Periweissella</taxon>
    </lineage>
</organism>
<dbReference type="FunFam" id="3.20.20.70:FF:000015">
    <property type="entry name" value="Orotidine 5'-phosphate decarboxylase"/>
    <property type="match status" value="1"/>
</dbReference>
<keyword evidence="5 9" id="KW-0665">Pyrimidine biosynthesis</keyword>
<dbReference type="SMART" id="SM00934">
    <property type="entry name" value="OMPdecase"/>
    <property type="match status" value="1"/>
</dbReference>
<evidence type="ECO:0000256" key="3">
    <source>
        <dbReference type="ARBA" id="ARBA00011738"/>
    </source>
</evidence>
<protein>
    <recommendedName>
        <fullName evidence="9">Orotidine 5'-phosphate decarboxylase</fullName>
        <ecNumber evidence="9">4.1.1.23</ecNumber>
    </recommendedName>
    <alternativeName>
        <fullName evidence="9">OMP decarboxylase</fullName>
        <shortName evidence="9">OMPDCase</shortName>
        <shortName evidence="9">OMPdecase</shortName>
    </alternativeName>
</protein>
<comment type="catalytic activity">
    <reaction evidence="7 9 12">
        <text>orotidine 5'-phosphate + H(+) = UMP + CO2</text>
        <dbReference type="Rhea" id="RHEA:11596"/>
        <dbReference type="ChEBI" id="CHEBI:15378"/>
        <dbReference type="ChEBI" id="CHEBI:16526"/>
        <dbReference type="ChEBI" id="CHEBI:57538"/>
        <dbReference type="ChEBI" id="CHEBI:57865"/>
        <dbReference type="EC" id="4.1.1.23"/>
    </reaction>
</comment>
<evidence type="ECO:0000256" key="9">
    <source>
        <dbReference type="HAMAP-Rule" id="MF_01200"/>
    </source>
</evidence>
<dbReference type="HAMAP" id="MF_01200_B">
    <property type="entry name" value="OMPdecase_type1_B"/>
    <property type="match status" value="1"/>
</dbReference>
<dbReference type="InterPro" id="IPR001754">
    <property type="entry name" value="OMPdeCOase_dom"/>
</dbReference>
<gene>
    <name evidence="9 14" type="primary">pyrF</name>
    <name evidence="14" type="ORF">HF964_05615</name>
</gene>
<dbReference type="InterPro" id="IPR018089">
    <property type="entry name" value="OMPdecase_AS"/>
</dbReference>
<feature type="binding site" evidence="9 11">
    <location>
        <position position="123"/>
    </location>
    <ligand>
        <name>substrate</name>
    </ligand>
</feature>
<comment type="subunit">
    <text evidence="3 9">Homodimer.</text>
</comment>
<comment type="similarity">
    <text evidence="8 9">Belongs to the OMP decarboxylase family. Type 1 subfamily.</text>
</comment>
<evidence type="ECO:0000256" key="6">
    <source>
        <dbReference type="ARBA" id="ARBA00023239"/>
    </source>
</evidence>
<comment type="function">
    <text evidence="1 9">Catalyzes the decarboxylation of orotidine 5'-monophosphate (OMP) to uridine 5'-monophosphate (UMP).</text>
</comment>
<evidence type="ECO:0000256" key="7">
    <source>
        <dbReference type="ARBA" id="ARBA00049157"/>
    </source>
</evidence>
<feature type="active site" description="For OMPdecase activity" evidence="10">
    <location>
        <position position="64"/>
    </location>
</feature>
<dbReference type="Gene3D" id="3.20.20.70">
    <property type="entry name" value="Aldolase class I"/>
    <property type="match status" value="1"/>
</dbReference>
<feature type="active site" description="Proton donor" evidence="9">
    <location>
        <position position="61"/>
    </location>
</feature>
<dbReference type="InterPro" id="IPR011060">
    <property type="entry name" value="RibuloseP-bd_barrel"/>
</dbReference>
<feature type="binding site" evidence="9">
    <location>
        <begin position="59"/>
        <end position="68"/>
    </location>
    <ligand>
        <name>substrate</name>
    </ligand>
</feature>
<dbReference type="PANTHER" id="PTHR32119">
    <property type="entry name" value="OROTIDINE 5'-PHOSPHATE DECARBOXYLASE"/>
    <property type="match status" value="1"/>
</dbReference>
<dbReference type="EMBL" id="JAAXPN010000005">
    <property type="protein sequence ID" value="NKZ24278.1"/>
    <property type="molecule type" value="Genomic_DNA"/>
</dbReference>
<feature type="binding site" evidence="9 11">
    <location>
        <position position="215"/>
    </location>
    <ligand>
        <name>substrate</name>
    </ligand>
</feature>
<comment type="caution">
    <text evidence="14">The sequence shown here is derived from an EMBL/GenBank/DDBJ whole genome shotgun (WGS) entry which is preliminary data.</text>
</comment>
<feature type="active site" description="For OMPdecase activity" evidence="10">
    <location>
        <position position="59"/>
    </location>
</feature>
<name>A0A7X6N5E8_9LACO</name>
<feature type="binding site" evidence="9 11">
    <location>
        <position position="194"/>
    </location>
    <ligand>
        <name>substrate</name>
    </ligand>
</feature>
<dbReference type="NCBIfam" id="TIGR01740">
    <property type="entry name" value="pyrF"/>
    <property type="match status" value="1"/>
</dbReference>
<evidence type="ECO:0000256" key="12">
    <source>
        <dbReference type="RuleBase" id="RU000512"/>
    </source>
</evidence>
<dbReference type="RefSeq" id="WP_168722076.1">
    <property type="nucleotide sequence ID" value="NZ_JAAXPN010000005.1"/>
</dbReference>
<evidence type="ECO:0000256" key="10">
    <source>
        <dbReference type="PIRSR" id="PIRSR614732-1"/>
    </source>
</evidence>
<dbReference type="PROSITE" id="PS00156">
    <property type="entry name" value="OMPDECASE"/>
    <property type="match status" value="1"/>
</dbReference>
<evidence type="ECO:0000256" key="11">
    <source>
        <dbReference type="PIRSR" id="PIRSR614732-2"/>
    </source>
</evidence>
<dbReference type="UniPathway" id="UPA00070">
    <property type="reaction ID" value="UER00120"/>
</dbReference>
<dbReference type="InterPro" id="IPR014732">
    <property type="entry name" value="OMPdecase"/>
</dbReference>
<evidence type="ECO:0000313" key="14">
    <source>
        <dbReference type="EMBL" id="NKZ24278.1"/>
    </source>
</evidence>
<accession>A0A7X6N5E8</accession>
<evidence type="ECO:0000259" key="13">
    <source>
        <dbReference type="SMART" id="SM00934"/>
    </source>
</evidence>
<dbReference type="GO" id="GO:0006207">
    <property type="term" value="P:'de novo' pyrimidine nucleobase biosynthetic process"/>
    <property type="evidence" value="ECO:0007669"/>
    <property type="project" value="InterPro"/>
</dbReference>
<evidence type="ECO:0000256" key="8">
    <source>
        <dbReference type="ARBA" id="ARBA00061012"/>
    </source>
</evidence>
<dbReference type="InterPro" id="IPR013785">
    <property type="entry name" value="Aldolase_TIM"/>
</dbReference>
<evidence type="ECO:0000313" key="15">
    <source>
        <dbReference type="Proteomes" id="UP000549765"/>
    </source>
</evidence>
<evidence type="ECO:0000256" key="2">
    <source>
        <dbReference type="ARBA" id="ARBA00004861"/>
    </source>
</evidence>
<proteinExistence type="inferred from homology"/>
<dbReference type="GO" id="GO:0004590">
    <property type="term" value="F:orotidine-5'-phosphate decarboxylase activity"/>
    <property type="evidence" value="ECO:0007669"/>
    <property type="project" value="UniProtKB-UniRule"/>
</dbReference>
<feature type="domain" description="Orotidine 5'-phosphate decarboxylase" evidence="13">
    <location>
        <begin position="3"/>
        <end position="230"/>
    </location>
</feature>
<evidence type="ECO:0000256" key="5">
    <source>
        <dbReference type="ARBA" id="ARBA00022975"/>
    </source>
</evidence>
<comment type="pathway">
    <text evidence="2 9 12">Pyrimidine metabolism; UMP biosynthesis via de novo pathway; UMP from orotate: step 2/2.</text>
</comment>
<feature type="binding site" evidence="9 11">
    <location>
        <position position="214"/>
    </location>
    <ligand>
        <name>substrate</name>
    </ligand>
</feature>
<dbReference type="EC" id="4.1.1.23" evidence="9"/>
<feature type="binding site" evidence="9 11">
    <location>
        <position position="9"/>
    </location>
    <ligand>
        <name>substrate</name>
    </ligand>
</feature>
<feature type="active site" description="For OMPdecase activity" evidence="10">
    <location>
        <position position="61"/>
    </location>
</feature>
<feature type="binding site" evidence="9 11">
    <location>
        <position position="185"/>
    </location>
    <ligand>
        <name>substrate</name>
    </ligand>
</feature>
<keyword evidence="6 9" id="KW-0456">Lyase</keyword>
<dbReference type="CDD" id="cd04725">
    <property type="entry name" value="OMP_decarboxylase_like"/>
    <property type="match status" value="1"/>
</dbReference>
<dbReference type="GO" id="GO:0044205">
    <property type="term" value="P:'de novo' UMP biosynthetic process"/>
    <property type="evidence" value="ECO:0007669"/>
    <property type="project" value="UniProtKB-UniRule"/>
</dbReference>
<dbReference type="SUPFAM" id="SSF51366">
    <property type="entry name" value="Ribulose-phoshate binding barrel"/>
    <property type="match status" value="1"/>
</dbReference>
<dbReference type="InterPro" id="IPR047596">
    <property type="entry name" value="OMPdecase_bac"/>
</dbReference>
<dbReference type="PANTHER" id="PTHR32119:SF2">
    <property type="entry name" value="OROTIDINE 5'-PHOSPHATE DECARBOXYLASE"/>
    <property type="match status" value="1"/>
</dbReference>
<keyword evidence="15" id="KW-1185">Reference proteome</keyword>
<dbReference type="AlphaFoldDB" id="A0A7X6N5E8"/>
<evidence type="ECO:0000256" key="1">
    <source>
        <dbReference type="ARBA" id="ARBA00002356"/>
    </source>
</evidence>
<feature type="binding site" evidence="9 11">
    <location>
        <position position="32"/>
    </location>
    <ligand>
        <name>substrate</name>
    </ligand>
</feature>
<evidence type="ECO:0000256" key="4">
    <source>
        <dbReference type="ARBA" id="ARBA00022793"/>
    </source>
</evidence>
<dbReference type="Pfam" id="PF00215">
    <property type="entry name" value="OMPdecase"/>
    <property type="match status" value="1"/>
</dbReference>
<reference evidence="14 15" key="1">
    <citation type="submission" date="2020-04" db="EMBL/GenBank/DDBJ databases">
        <title>MicrobeNet Type strains.</title>
        <authorList>
            <person name="Nicholson A.C."/>
        </authorList>
    </citation>
    <scope>NUCLEOTIDE SEQUENCE [LARGE SCALE GENOMIC DNA]</scope>
    <source>
        <strain evidence="14 15">CCUG 61472</strain>
    </source>
</reference>